<dbReference type="OrthoDB" id="10458351at2759"/>
<protein>
    <submittedName>
        <fullName evidence="1">Uncharacterized protein</fullName>
    </submittedName>
</protein>
<dbReference type="Proteomes" id="UP000236664">
    <property type="component" value="Unassembled WGS sequence"/>
</dbReference>
<evidence type="ECO:0000313" key="1">
    <source>
        <dbReference type="EMBL" id="PNP80481.1"/>
    </source>
</evidence>
<reference evidence="1 2" key="1">
    <citation type="submission" date="2017-06" db="EMBL/GenBank/DDBJ databases">
        <title>Genome of Fusarium nygamai isolate CS10214.</title>
        <authorList>
            <person name="Gardiner D.M."/>
            <person name="Obanor F."/>
            <person name="Kazan K."/>
        </authorList>
    </citation>
    <scope>NUCLEOTIDE SEQUENCE [LARGE SCALE GENOMIC DNA]</scope>
    <source>
        <strain evidence="1 2">CS10214</strain>
    </source>
</reference>
<accession>A0A2K0WDX3</accession>
<keyword evidence="2" id="KW-1185">Reference proteome</keyword>
<dbReference type="STRING" id="42673.A0A2K0WDX3"/>
<comment type="caution">
    <text evidence="1">The sequence shown here is derived from an EMBL/GenBank/DDBJ whole genome shotgun (WGS) entry which is preliminary data.</text>
</comment>
<evidence type="ECO:0000313" key="2">
    <source>
        <dbReference type="Proteomes" id="UP000236664"/>
    </source>
</evidence>
<name>A0A2K0WDX3_GIBNY</name>
<gene>
    <name evidence="1" type="ORF">FNYG_06080</name>
</gene>
<sequence length="106" mass="11590">MTLGLDPKAKRERLAPLASVMRGARFQAAAISDHFLILLELLSGLNKSLVARGTGSLETIDLGDSLLLYREMGRDDGLGYVGADGLHSPSVFQLRERLMLHRTTLL</sequence>
<dbReference type="AlphaFoldDB" id="A0A2K0WDX3"/>
<organism evidence="1 2">
    <name type="scientific">Gibberella nygamai</name>
    <name type="common">Bean root rot disease fungus</name>
    <name type="synonym">Fusarium nygamai</name>
    <dbReference type="NCBI Taxonomy" id="42673"/>
    <lineage>
        <taxon>Eukaryota</taxon>
        <taxon>Fungi</taxon>
        <taxon>Dikarya</taxon>
        <taxon>Ascomycota</taxon>
        <taxon>Pezizomycotina</taxon>
        <taxon>Sordariomycetes</taxon>
        <taxon>Hypocreomycetidae</taxon>
        <taxon>Hypocreales</taxon>
        <taxon>Nectriaceae</taxon>
        <taxon>Fusarium</taxon>
        <taxon>Fusarium fujikuroi species complex</taxon>
    </lineage>
</organism>
<proteinExistence type="predicted"/>
<dbReference type="EMBL" id="MTQA01000077">
    <property type="protein sequence ID" value="PNP80481.1"/>
    <property type="molecule type" value="Genomic_DNA"/>
</dbReference>